<reference evidence="2 3" key="1">
    <citation type="journal article" date="2007" name="Science">
        <title>The Chlamydomonas genome reveals the evolution of key animal and plant functions.</title>
        <authorList>
            <person name="Merchant S.S."/>
            <person name="Prochnik S.E."/>
            <person name="Vallon O."/>
            <person name="Harris E.H."/>
            <person name="Karpowicz S.J."/>
            <person name="Witman G.B."/>
            <person name="Terry A."/>
            <person name="Salamov A."/>
            <person name="Fritz-Laylin L.K."/>
            <person name="Marechal-Drouard L."/>
            <person name="Marshall W.F."/>
            <person name="Qu L.H."/>
            <person name="Nelson D.R."/>
            <person name="Sanderfoot A.A."/>
            <person name="Spalding M.H."/>
            <person name="Kapitonov V.V."/>
            <person name="Ren Q."/>
            <person name="Ferris P."/>
            <person name="Lindquist E."/>
            <person name="Shapiro H."/>
            <person name="Lucas S.M."/>
            <person name="Grimwood J."/>
            <person name="Schmutz J."/>
            <person name="Cardol P."/>
            <person name="Cerutti H."/>
            <person name="Chanfreau G."/>
            <person name="Chen C.L."/>
            <person name="Cognat V."/>
            <person name="Croft M.T."/>
            <person name="Dent R."/>
            <person name="Dutcher S."/>
            <person name="Fernandez E."/>
            <person name="Fukuzawa H."/>
            <person name="Gonzalez-Ballester D."/>
            <person name="Gonzalez-Halphen D."/>
            <person name="Hallmann A."/>
            <person name="Hanikenne M."/>
            <person name="Hippler M."/>
            <person name="Inwood W."/>
            <person name="Jabbari K."/>
            <person name="Kalanon M."/>
            <person name="Kuras R."/>
            <person name="Lefebvre P.A."/>
            <person name="Lemaire S.D."/>
            <person name="Lobanov A.V."/>
            <person name="Lohr M."/>
            <person name="Manuell A."/>
            <person name="Meier I."/>
            <person name="Mets L."/>
            <person name="Mittag M."/>
            <person name="Mittelmeier T."/>
            <person name="Moroney J.V."/>
            <person name="Moseley J."/>
            <person name="Napoli C."/>
            <person name="Nedelcu A.M."/>
            <person name="Niyogi K."/>
            <person name="Novoselov S.V."/>
            <person name="Paulsen I.T."/>
            <person name="Pazour G."/>
            <person name="Purton S."/>
            <person name="Ral J.P."/>
            <person name="Riano-Pachon D.M."/>
            <person name="Riekhof W."/>
            <person name="Rymarquis L."/>
            <person name="Schroda M."/>
            <person name="Stern D."/>
            <person name="Umen J."/>
            <person name="Willows R."/>
            <person name="Wilson N."/>
            <person name="Zimmer S.L."/>
            <person name="Allmer J."/>
            <person name="Balk J."/>
            <person name="Bisova K."/>
            <person name="Chen C.J."/>
            <person name="Elias M."/>
            <person name="Gendler K."/>
            <person name="Hauser C."/>
            <person name="Lamb M.R."/>
            <person name="Ledford H."/>
            <person name="Long J.C."/>
            <person name="Minagawa J."/>
            <person name="Page M.D."/>
            <person name="Pan J."/>
            <person name="Pootakham W."/>
            <person name="Roje S."/>
            <person name="Rose A."/>
            <person name="Stahlberg E."/>
            <person name="Terauchi A.M."/>
            <person name="Yang P."/>
            <person name="Ball S."/>
            <person name="Bowler C."/>
            <person name="Dieckmann C.L."/>
            <person name="Gladyshev V.N."/>
            <person name="Green P."/>
            <person name="Jorgensen R."/>
            <person name="Mayfield S."/>
            <person name="Mueller-Roeber B."/>
            <person name="Rajamani S."/>
            <person name="Sayre R.T."/>
            <person name="Brokstein P."/>
            <person name="Dubchak I."/>
            <person name="Goodstein D."/>
            <person name="Hornick L."/>
            <person name="Huang Y.W."/>
            <person name="Jhaveri J."/>
            <person name="Luo Y."/>
            <person name="Martinez D."/>
            <person name="Ngau W.C."/>
            <person name="Otillar B."/>
            <person name="Poliakov A."/>
            <person name="Porter A."/>
            <person name="Szajkowski L."/>
            <person name="Werner G."/>
            <person name="Zhou K."/>
            <person name="Grigoriev I.V."/>
            <person name="Rokhsar D.S."/>
            <person name="Grossman A.R."/>
        </authorList>
    </citation>
    <scope>NUCLEOTIDE SEQUENCE [LARGE SCALE GENOMIC DNA]</scope>
    <source>
        <strain evidence="3">CC-503</strain>
    </source>
</reference>
<evidence type="ECO:0000313" key="3">
    <source>
        <dbReference type="Proteomes" id="UP000006906"/>
    </source>
</evidence>
<accession>A0A2K3DS91</accession>
<protein>
    <recommendedName>
        <fullName evidence="1">Protein kinase domain-containing protein</fullName>
    </recommendedName>
</protein>
<dbReference type="Proteomes" id="UP000006906">
    <property type="component" value="Chromosome 5"/>
</dbReference>
<proteinExistence type="predicted"/>
<dbReference type="GeneID" id="66053486"/>
<dbReference type="GO" id="GO:0004672">
    <property type="term" value="F:protein kinase activity"/>
    <property type="evidence" value="ECO:0007669"/>
    <property type="project" value="InterPro"/>
</dbReference>
<evidence type="ECO:0000313" key="2">
    <source>
        <dbReference type="EMBL" id="PNW83402.1"/>
    </source>
</evidence>
<dbReference type="RefSeq" id="XP_042924666.1">
    <property type="nucleotide sequence ID" value="XM_043062482.1"/>
</dbReference>
<dbReference type="PROSITE" id="PS50011">
    <property type="entry name" value="PROTEIN_KINASE_DOM"/>
    <property type="match status" value="1"/>
</dbReference>
<dbReference type="InterPro" id="IPR000719">
    <property type="entry name" value="Prot_kinase_dom"/>
</dbReference>
<dbReference type="OMA" id="KDSHEEY"/>
<name>A0A2K3DS91_CHLRE</name>
<dbReference type="InParanoid" id="A0A2K3DS91"/>
<dbReference type="KEGG" id="cre:CHLRE_05g244550v5"/>
<dbReference type="GO" id="GO:0005524">
    <property type="term" value="F:ATP binding"/>
    <property type="evidence" value="ECO:0007669"/>
    <property type="project" value="InterPro"/>
</dbReference>
<dbReference type="EMBL" id="CM008966">
    <property type="protein sequence ID" value="PNW83402.1"/>
    <property type="molecule type" value="Genomic_DNA"/>
</dbReference>
<dbReference type="AlphaFoldDB" id="A0A2K3DS91"/>
<dbReference type="Gene3D" id="1.10.510.10">
    <property type="entry name" value="Transferase(Phosphotransferase) domain 1"/>
    <property type="match status" value="1"/>
</dbReference>
<dbReference type="Gramene" id="PNW83402">
    <property type="protein sequence ID" value="PNW83402"/>
    <property type="gene ID" value="CHLRE_05g244550v5"/>
</dbReference>
<sequence>MADWSTTLDSLDGLSEEEKGKARFILSTQPEKHARLIVSGPPGVAAATIKTMLRRDEEARAVAAAVTSRVANTSGGEPIDPTTAYLRACLSPPFPGTTLLGRDVEVLRRCLRCPIRPGLPLPLEAARRLQASHPWLRDTLAPCDTQAETAPSSLSWHLQSVLMEDVTGPVVGCSSKMYAAFTSHRLLERTWWLLAKHTKVVWLTMDRNVVDPTEATVGQLRPDFLCWVNGALLLKGEEKATDAGLKDAVAELQDKMSRAWVDGTVQQRQGGADDVPSPCMLAYAAAGSKLQFIALVPEQATTAGGGVRAEPISQVLDTRQFEDRLTAVIAAFNIWRLLVGYAAMDAPAPALPVGQTLKFDGSKVTMLPGLPGFVRKVIPNFKDSHEEYTTFQVLHDLYGAISKPLHRSAVVQAVDGTPRMQADGSYLVHLTPPGVPCVEPPGSEDELRGVVACVLRGLAALHAEGFVHRDVRWRNIIYLPAEGRWLLIDLEHAGRVDCDCRRPPFPLQHWSDRILEGDGTYSPASDLRMVAEQLMASQEDGDGRAGALLVRRPPFTLSAAGQDLRRQLLQADSSSREQLAAALLAHPWLQSPAGAGAAGGAGGSAGSPS</sequence>
<dbReference type="SUPFAM" id="SSF56112">
    <property type="entry name" value="Protein kinase-like (PK-like)"/>
    <property type="match status" value="1"/>
</dbReference>
<organism evidence="2 3">
    <name type="scientific">Chlamydomonas reinhardtii</name>
    <name type="common">Chlamydomonas smithii</name>
    <dbReference type="NCBI Taxonomy" id="3055"/>
    <lineage>
        <taxon>Eukaryota</taxon>
        <taxon>Viridiplantae</taxon>
        <taxon>Chlorophyta</taxon>
        <taxon>core chlorophytes</taxon>
        <taxon>Chlorophyceae</taxon>
        <taxon>CS clade</taxon>
        <taxon>Chlamydomonadales</taxon>
        <taxon>Chlamydomonadaceae</taxon>
        <taxon>Chlamydomonas</taxon>
    </lineage>
</organism>
<dbReference type="PaxDb" id="3055-EDP07171"/>
<feature type="domain" description="Protein kinase" evidence="1">
    <location>
        <begin position="297"/>
        <end position="589"/>
    </location>
</feature>
<dbReference type="OrthoDB" id="2436248at2759"/>
<gene>
    <name evidence="2" type="ORF">CHLRE_05g244550v5</name>
</gene>
<keyword evidence="3" id="KW-1185">Reference proteome</keyword>
<dbReference type="ExpressionAtlas" id="A0A2K3DS91">
    <property type="expression patterns" value="baseline"/>
</dbReference>
<evidence type="ECO:0000259" key="1">
    <source>
        <dbReference type="PROSITE" id="PS50011"/>
    </source>
</evidence>
<dbReference type="InterPro" id="IPR011009">
    <property type="entry name" value="Kinase-like_dom_sf"/>
</dbReference>